<comment type="caution">
    <text evidence="1">The sequence shown here is derived from an EMBL/GenBank/DDBJ whole genome shotgun (WGS) entry which is preliminary data.</text>
</comment>
<protein>
    <submittedName>
        <fullName evidence="1">Uncharacterized protein</fullName>
    </submittedName>
</protein>
<reference evidence="1 2" key="1">
    <citation type="submission" date="2018-07" db="EMBL/GenBank/DDBJ databases">
        <title>Genomic Encyclopedia of Type Strains, Phase III (KMG-III): the genomes of soil and plant-associated and newly described type strains.</title>
        <authorList>
            <person name="Whitman W."/>
        </authorList>
    </citation>
    <scope>NUCLEOTIDE SEQUENCE [LARGE SCALE GENOMIC DNA]</scope>
    <source>
        <strain evidence="1 2">31-25a</strain>
    </source>
</reference>
<evidence type="ECO:0000313" key="2">
    <source>
        <dbReference type="Proteomes" id="UP000253324"/>
    </source>
</evidence>
<organism evidence="1 2">
    <name type="scientific">Phyllobacterium bourgognense</name>
    <dbReference type="NCBI Taxonomy" id="314236"/>
    <lineage>
        <taxon>Bacteria</taxon>
        <taxon>Pseudomonadati</taxon>
        <taxon>Pseudomonadota</taxon>
        <taxon>Alphaproteobacteria</taxon>
        <taxon>Hyphomicrobiales</taxon>
        <taxon>Phyllobacteriaceae</taxon>
        <taxon>Phyllobacterium</taxon>
    </lineage>
</organism>
<gene>
    <name evidence="1" type="ORF">C7476_103288</name>
</gene>
<dbReference type="Proteomes" id="UP000253324">
    <property type="component" value="Unassembled WGS sequence"/>
</dbReference>
<dbReference type="RefSeq" id="WP_114429285.1">
    <property type="nucleotide sequence ID" value="NZ_QPJM01000003.1"/>
</dbReference>
<keyword evidence="2" id="KW-1185">Reference proteome</keyword>
<dbReference type="EMBL" id="QPJM01000003">
    <property type="protein sequence ID" value="RCW85445.1"/>
    <property type="molecule type" value="Genomic_DNA"/>
</dbReference>
<proteinExistence type="predicted"/>
<dbReference type="AlphaFoldDB" id="A0A368YZ18"/>
<dbReference type="OrthoDB" id="8456433at2"/>
<evidence type="ECO:0000313" key="1">
    <source>
        <dbReference type="EMBL" id="RCW85445.1"/>
    </source>
</evidence>
<name>A0A368YZ18_9HYPH</name>
<accession>A0A368YZ18</accession>
<sequence length="77" mass="8657">MSHYIPREAYERLVAALQSSPSGMMDVRSHIVLSLGEIADVWPDDIREEWEAPVISRANHKMAGAVSNRKHADNETL</sequence>